<sequence length="128" mass="14756">MSDLPRHLHRVRLELARTKGFPDGSSAHGYEFVAPLDAEGRLDPALWRTTRERCRVRRFWAGDDDDLGRLELRRGNWFFHYDPEADEDDEAGYKLAQHTFNIGDYVSIRDDDGELHTFRVVAADALPG</sequence>
<keyword evidence="2" id="KW-1185">Reference proteome</keyword>
<name>A0A4R6RBY9_9HYPH</name>
<dbReference type="EMBL" id="SNXY01000009">
    <property type="protein sequence ID" value="TDP83515.1"/>
    <property type="molecule type" value="Genomic_DNA"/>
</dbReference>
<reference evidence="1 2" key="1">
    <citation type="submission" date="2019-03" db="EMBL/GenBank/DDBJ databases">
        <title>Genomic Encyclopedia of Type Strains, Phase IV (KMG-IV): sequencing the most valuable type-strain genomes for metagenomic binning, comparative biology and taxonomic classification.</title>
        <authorList>
            <person name="Goeker M."/>
        </authorList>
    </citation>
    <scope>NUCLEOTIDE SEQUENCE [LARGE SCALE GENOMIC DNA]</scope>
    <source>
        <strain evidence="1 2">DSM 102969</strain>
    </source>
</reference>
<dbReference type="OrthoDB" id="9801741at2"/>
<evidence type="ECO:0000313" key="1">
    <source>
        <dbReference type="EMBL" id="TDP83515.1"/>
    </source>
</evidence>
<accession>A0A4R6RBY9</accession>
<proteinExistence type="predicted"/>
<organism evidence="1 2">
    <name type="scientific">Oharaeibacter diazotrophicus</name>
    <dbReference type="NCBI Taxonomy" id="1920512"/>
    <lineage>
        <taxon>Bacteria</taxon>
        <taxon>Pseudomonadati</taxon>
        <taxon>Pseudomonadota</taxon>
        <taxon>Alphaproteobacteria</taxon>
        <taxon>Hyphomicrobiales</taxon>
        <taxon>Pleomorphomonadaceae</taxon>
        <taxon>Oharaeibacter</taxon>
    </lineage>
</organism>
<dbReference type="RefSeq" id="WP_126538525.1">
    <property type="nucleotide sequence ID" value="NZ_BSPM01000009.1"/>
</dbReference>
<evidence type="ECO:0000313" key="2">
    <source>
        <dbReference type="Proteomes" id="UP000294547"/>
    </source>
</evidence>
<dbReference type="Proteomes" id="UP000294547">
    <property type="component" value="Unassembled WGS sequence"/>
</dbReference>
<comment type="caution">
    <text evidence="1">The sequence shown here is derived from an EMBL/GenBank/DDBJ whole genome shotgun (WGS) entry which is preliminary data.</text>
</comment>
<dbReference type="AlphaFoldDB" id="A0A4R6RBY9"/>
<protein>
    <submittedName>
        <fullName evidence="1">Uncharacterized protein</fullName>
    </submittedName>
</protein>
<gene>
    <name evidence="1" type="ORF">EDD54_3477</name>
</gene>